<evidence type="ECO:0000313" key="13">
    <source>
        <dbReference type="Proteomes" id="UP001162891"/>
    </source>
</evidence>
<dbReference type="EMBL" id="AP025591">
    <property type="protein sequence ID" value="BDG06602.1"/>
    <property type="molecule type" value="Genomic_DNA"/>
</dbReference>
<dbReference type="Gene3D" id="1.10.287.180">
    <property type="entry name" value="Transcription elongation factor, GreA/GreB, N-terminal domain"/>
    <property type="match status" value="1"/>
</dbReference>
<accession>A0ABM7X493</accession>
<dbReference type="Proteomes" id="UP001162891">
    <property type="component" value="Chromosome"/>
</dbReference>
<dbReference type="PROSITE" id="PS00829">
    <property type="entry name" value="GREAB_1"/>
    <property type="match status" value="1"/>
</dbReference>
<dbReference type="NCBIfam" id="NF001261">
    <property type="entry name" value="PRK00226.1-2"/>
    <property type="match status" value="1"/>
</dbReference>
<dbReference type="InterPro" id="IPR022691">
    <property type="entry name" value="Tscrpt_elong_fac_GreA/B_N"/>
</dbReference>
<feature type="domain" description="Transcription elongation factor GreA/GreB N-terminal" evidence="11">
    <location>
        <begin position="5"/>
        <end position="75"/>
    </location>
</feature>
<dbReference type="InterPro" id="IPR036805">
    <property type="entry name" value="Tscrpt_elong_fac_GreA/B_N_sf"/>
</dbReference>
<dbReference type="InterPro" id="IPR001437">
    <property type="entry name" value="Tscrpt_elong_fac_GreA/B_C"/>
</dbReference>
<keyword evidence="12" id="KW-0251">Elongation factor</keyword>
<dbReference type="InterPro" id="IPR036953">
    <property type="entry name" value="GreA/GreB_C_sf"/>
</dbReference>
<keyword evidence="4 8" id="KW-0238">DNA-binding</keyword>
<evidence type="ECO:0000256" key="9">
    <source>
        <dbReference type="RuleBase" id="RU000556"/>
    </source>
</evidence>
<protein>
    <recommendedName>
        <fullName evidence="2 8">Transcription elongation factor GreA</fullName>
    </recommendedName>
    <alternativeName>
        <fullName evidence="7 8">Transcript cleavage factor GreA</fullName>
    </alternativeName>
</protein>
<keyword evidence="5 8" id="KW-0804">Transcription</keyword>
<dbReference type="Pfam" id="PF03449">
    <property type="entry name" value="GreA_GreB_N"/>
    <property type="match status" value="1"/>
</dbReference>
<feature type="domain" description="Transcription elongation factor GreA/GreB C-terminal" evidence="10">
    <location>
        <begin position="84"/>
        <end position="156"/>
    </location>
</feature>
<dbReference type="NCBIfam" id="NF001263">
    <property type="entry name" value="PRK00226.1-4"/>
    <property type="match status" value="1"/>
</dbReference>
<comment type="similarity">
    <text evidence="1 8 9">Belongs to the GreA/GreB family.</text>
</comment>
<dbReference type="PANTHER" id="PTHR30437:SF4">
    <property type="entry name" value="TRANSCRIPTION ELONGATION FACTOR GREA"/>
    <property type="match status" value="1"/>
</dbReference>
<dbReference type="NCBIfam" id="TIGR01462">
    <property type="entry name" value="greA"/>
    <property type="match status" value="1"/>
</dbReference>
<evidence type="ECO:0000259" key="10">
    <source>
        <dbReference type="Pfam" id="PF01272"/>
    </source>
</evidence>
<dbReference type="Pfam" id="PF01272">
    <property type="entry name" value="GreA_GreB"/>
    <property type="match status" value="1"/>
</dbReference>
<evidence type="ECO:0000256" key="5">
    <source>
        <dbReference type="ARBA" id="ARBA00023163"/>
    </source>
</evidence>
<gene>
    <name evidence="8 12" type="primary">greA</name>
    <name evidence="12" type="ORF">AMOR_55980</name>
</gene>
<sequence>MSERVPMTKGGLIRLKDELKRLKAVERPKIVKEIAEARAHGDLSENAEYHAAKEKQSHIEGRILQVEHWIASAEVIDVSKHAGSDRVIFGATVTLEDTDSGDQVTYRIVGELEADLKRGKISVTSPIARALIGRSEGDTVEVRTPGGAKEYEIQTVDFEEEELPGESGE</sequence>
<evidence type="ECO:0000256" key="7">
    <source>
        <dbReference type="ARBA" id="ARBA00030776"/>
    </source>
</evidence>
<evidence type="ECO:0000256" key="1">
    <source>
        <dbReference type="ARBA" id="ARBA00008213"/>
    </source>
</evidence>
<evidence type="ECO:0000256" key="3">
    <source>
        <dbReference type="ARBA" id="ARBA00023015"/>
    </source>
</evidence>
<proteinExistence type="inferred from homology"/>
<dbReference type="RefSeq" id="WP_248356966.1">
    <property type="nucleotide sequence ID" value="NZ_AP025591.1"/>
</dbReference>
<dbReference type="HAMAP" id="MF_00105">
    <property type="entry name" value="GreA_GreB"/>
    <property type="match status" value="1"/>
</dbReference>
<dbReference type="SUPFAM" id="SSF46557">
    <property type="entry name" value="GreA transcript cleavage protein, N-terminal domain"/>
    <property type="match status" value="1"/>
</dbReference>
<dbReference type="InterPro" id="IPR028624">
    <property type="entry name" value="Tscrpt_elong_fac_GreA/B"/>
</dbReference>
<dbReference type="NCBIfam" id="NF001264">
    <property type="entry name" value="PRK00226.1-5"/>
    <property type="match status" value="1"/>
</dbReference>
<dbReference type="Gene3D" id="3.10.50.30">
    <property type="entry name" value="Transcription elongation factor, GreA/GreB, C-terminal domain"/>
    <property type="match status" value="1"/>
</dbReference>
<dbReference type="PANTHER" id="PTHR30437">
    <property type="entry name" value="TRANSCRIPTION ELONGATION FACTOR GREA"/>
    <property type="match status" value="1"/>
</dbReference>
<keyword evidence="12" id="KW-0648">Protein biosynthesis</keyword>
<name>A0ABM7X493_9BACT</name>
<dbReference type="InterPro" id="IPR018151">
    <property type="entry name" value="TF_GreA/GreB_CS"/>
</dbReference>
<dbReference type="PROSITE" id="PS00830">
    <property type="entry name" value="GREAB_2"/>
    <property type="match status" value="1"/>
</dbReference>
<evidence type="ECO:0000256" key="6">
    <source>
        <dbReference type="ARBA" id="ARBA00024916"/>
    </source>
</evidence>
<dbReference type="GO" id="GO:0003746">
    <property type="term" value="F:translation elongation factor activity"/>
    <property type="evidence" value="ECO:0007669"/>
    <property type="project" value="UniProtKB-KW"/>
</dbReference>
<evidence type="ECO:0000256" key="2">
    <source>
        <dbReference type="ARBA" id="ARBA00013729"/>
    </source>
</evidence>
<evidence type="ECO:0000256" key="8">
    <source>
        <dbReference type="HAMAP-Rule" id="MF_00105"/>
    </source>
</evidence>
<keyword evidence="3 8" id="KW-0805">Transcription regulation</keyword>
<keyword evidence="13" id="KW-1185">Reference proteome</keyword>
<dbReference type="SUPFAM" id="SSF54534">
    <property type="entry name" value="FKBP-like"/>
    <property type="match status" value="1"/>
</dbReference>
<comment type="function">
    <text evidence="6 8 9">Necessary for efficient RNA polymerase transcription elongation past template-encoded arresting sites. The arresting sites in DNA have the property of trapping a certain fraction of elongating RNA polymerases that pass through, resulting in locked ternary complexes. Cleavage of the nascent transcript by cleavage factors such as GreA or GreB allows the resumption of elongation from the new 3'terminus. GreA releases sequences of 2 to 3 nucleotides.</text>
</comment>
<evidence type="ECO:0000313" key="12">
    <source>
        <dbReference type="EMBL" id="BDG06602.1"/>
    </source>
</evidence>
<evidence type="ECO:0000259" key="11">
    <source>
        <dbReference type="Pfam" id="PF03449"/>
    </source>
</evidence>
<reference evidence="13" key="1">
    <citation type="journal article" date="2022" name="Int. J. Syst. Evol. Microbiol.">
        <title>Anaeromyxobacter oryzae sp. nov., Anaeromyxobacter diazotrophicus sp. nov. and Anaeromyxobacter paludicola sp. nov., isolated from paddy soils.</title>
        <authorList>
            <person name="Itoh H."/>
            <person name="Xu Z."/>
            <person name="Mise K."/>
            <person name="Masuda Y."/>
            <person name="Ushijima N."/>
            <person name="Hayakawa C."/>
            <person name="Shiratori Y."/>
            <person name="Senoo K."/>
        </authorList>
    </citation>
    <scope>NUCLEOTIDE SEQUENCE [LARGE SCALE GENOMIC DNA]</scope>
    <source>
        <strain evidence="13">Red232</strain>
    </source>
</reference>
<dbReference type="InterPro" id="IPR023459">
    <property type="entry name" value="Tscrpt_elong_fac_GreA/B_fam"/>
</dbReference>
<organism evidence="12 13">
    <name type="scientific">Anaeromyxobacter oryzae</name>
    <dbReference type="NCBI Taxonomy" id="2918170"/>
    <lineage>
        <taxon>Bacteria</taxon>
        <taxon>Pseudomonadati</taxon>
        <taxon>Myxococcota</taxon>
        <taxon>Myxococcia</taxon>
        <taxon>Myxococcales</taxon>
        <taxon>Cystobacterineae</taxon>
        <taxon>Anaeromyxobacteraceae</taxon>
        <taxon>Anaeromyxobacter</taxon>
    </lineage>
</organism>
<dbReference type="InterPro" id="IPR006359">
    <property type="entry name" value="Tscrpt_elong_fac_GreA"/>
</dbReference>
<dbReference type="PIRSF" id="PIRSF006092">
    <property type="entry name" value="GreA_GreB"/>
    <property type="match status" value="1"/>
</dbReference>
<evidence type="ECO:0000256" key="4">
    <source>
        <dbReference type="ARBA" id="ARBA00023125"/>
    </source>
</evidence>